<reference evidence="3" key="1">
    <citation type="submission" date="2013-10" db="EMBL/GenBank/DDBJ databases">
        <title>Draft genome sequence of Lactobacillus fermentum NB-22.</title>
        <authorList>
            <person name="Chaplin A.V."/>
            <person name="Shkoporov A.N."/>
            <person name="Khokhlova E.V."/>
            <person name="Efimov B.A."/>
            <person name="Kafarskaia L.I."/>
        </authorList>
    </citation>
    <scope>NUCLEOTIDE SEQUENCE [LARGE SCALE GENOMIC DNA]</scope>
    <source>
        <strain evidence="3">NB-22</strain>
    </source>
</reference>
<name>A0A829LVD1_LIMFE</name>
<feature type="domain" description="IrrE N-terminal-like" evidence="1">
    <location>
        <begin position="35"/>
        <end position="99"/>
    </location>
</feature>
<comment type="caution">
    <text evidence="2">The sequence shown here is derived from an EMBL/GenBank/DDBJ whole genome shotgun (WGS) entry which is preliminary data.</text>
</comment>
<sequence length="131" mass="14844">MNDLVNYLLNFAFDQGIGSILTKEPAPDFPSCAISENRMIIINLNWHHPYELPFIIAHEIAHVLEGDPGTCYYSSSTTRIKAEGRANERAIELILNYCNAYDIPVSNSVAFCEQFGIPTELDYIAYLKIKR</sequence>
<dbReference type="Proteomes" id="UP000018412">
    <property type="component" value="Unassembled WGS sequence"/>
</dbReference>
<dbReference type="InterPro" id="IPR010359">
    <property type="entry name" value="IrrE_HExxH"/>
</dbReference>
<feature type="non-terminal residue" evidence="2">
    <location>
        <position position="131"/>
    </location>
</feature>
<evidence type="ECO:0000259" key="1">
    <source>
        <dbReference type="Pfam" id="PF06114"/>
    </source>
</evidence>
<proteinExistence type="predicted"/>
<dbReference type="EMBL" id="AYHA01000151">
    <property type="protein sequence ID" value="ESS00647.1"/>
    <property type="molecule type" value="Genomic_DNA"/>
</dbReference>
<reference evidence="2 3" key="2">
    <citation type="journal article" date="2015" name="Genome Announc.">
        <title>Draft Genome Sequence of Lactobacillus fermentum NB-22.</title>
        <authorList>
            <person name="Chaplin A.V."/>
            <person name="Shkoporov A.N."/>
            <person name="Efimov B.A."/>
            <person name="Pikina A.P."/>
            <person name="Borisova O.Y."/>
            <person name="Gladko I.A."/>
            <person name="Postnikova E.A."/>
            <person name="Lordkipanidze A.E."/>
            <person name="Kafarskaia L.I."/>
        </authorList>
    </citation>
    <scope>NUCLEOTIDE SEQUENCE [LARGE SCALE GENOMIC DNA]</scope>
    <source>
        <strain evidence="2 3">NB-22</strain>
    </source>
</reference>
<dbReference type="Pfam" id="PF06114">
    <property type="entry name" value="Peptidase_M78"/>
    <property type="match status" value="1"/>
</dbReference>
<organism evidence="2 3">
    <name type="scientific">Limosilactobacillus fermentum NB-22</name>
    <dbReference type="NCBI Taxonomy" id="1408443"/>
    <lineage>
        <taxon>Bacteria</taxon>
        <taxon>Bacillati</taxon>
        <taxon>Bacillota</taxon>
        <taxon>Bacilli</taxon>
        <taxon>Lactobacillales</taxon>
        <taxon>Lactobacillaceae</taxon>
        <taxon>Limosilactobacillus</taxon>
    </lineage>
</organism>
<gene>
    <name evidence="2" type="ORF">NB22_08945</name>
</gene>
<dbReference type="AlphaFoldDB" id="A0A829LVD1"/>
<protein>
    <recommendedName>
        <fullName evidence="1">IrrE N-terminal-like domain-containing protein</fullName>
    </recommendedName>
</protein>
<evidence type="ECO:0000313" key="3">
    <source>
        <dbReference type="Proteomes" id="UP000018412"/>
    </source>
</evidence>
<evidence type="ECO:0000313" key="2">
    <source>
        <dbReference type="EMBL" id="ESS00647.1"/>
    </source>
</evidence>
<accession>A0A829LVD1</accession>